<name>K9VZQ0_9CYAN</name>
<reference evidence="1 2" key="1">
    <citation type="submission" date="2012-06" db="EMBL/GenBank/DDBJ databases">
        <title>Finished chromosome of genome of Crinalium epipsammum PCC 9333.</title>
        <authorList>
            <consortium name="US DOE Joint Genome Institute"/>
            <person name="Gugger M."/>
            <person name="Coursin T."/>
            <person name="Rippka R."/>
            <person name="Tandeau De Marsac N."/>
            <person name="Huntemann M."/>
            <person name="Wei C.-L."/>
            <person name="Han J."/>
            <person name="Detter J.C."/>
            <person name="Han C."/>
            <person name="Tapia R."/>
            <person name="Davenport K."/>
            <person name="Daligault H."/>
            <person name="Erkkila T."/>
            <person name="Gu W."/>
            <person name="Munk A.C.C."/>
            <person name="Teshima H."/>
            <person name="Xu Y."/>
            <person name="Chain P."/>
            <person name="Chen A."/>
            <person name="Krypides N."/>
            <person name="Mavromatis K."/>
            <person name="Markowitz V."/>
            <person name="Szeto E."/>
            <person name="Ivanova N."/>
            <person name="Mikhailova N."/>
            <person name="Ovchinnikova G."/>
            <person name="Pagani I."/>
            <person name="Pati A."/>
            <person name="Goodwin L."/>
            <person name="Peters L."/>
            <person name="Pitluck S."/>
            <person name="Woyke T."/>
            <person name="Kerfeld C."/>
        </authorList>
    </citation>
    <scope>NUCLEOTIDE SEQUENCE [LARGE SCALE GENOMIC DNA]</scope>
    <source>
        <strain evidence="1 2">PCC 9333</strain>
    </source>
</reference>
<evidence type="ECO:0008006" key="3">
    <source>
        <dbReference type="Google" id="ProtNLM"/>
    </source>
</evidence>
<sequence>MFLTQSAMRRLFSAIAATGCVLTGIQTITSAQVTSGLTLFSGVERQNQLNYRLDYGSENMWGDRYRLRMPASKMPLGVSQIQIDYPDYFNGEFDQKQIEVRLKSTNKSLPLQAVNWERGKRQITIDLKEPLEQGKDLEVVLNNVKNPDSGFYYFNCSILSPRDIPVAQYKGTWLLTFGR</sequence>
<evidence type="ECO:0000313" key="2">
    <source>
        <dbReference type="Proteomes" id="UP000010472"/>
    </source>
</evidence>
<evidence type="ECO:0000313" key="1">
    <source>
        <dbReference type="EMBL" id="AFZ13583.1"/>
    </source>
</evidence>
<dbReference type="RefSeq" id="WP_015203695.1">
    <property type="nucleotide sequence ID" value="NC_019753.1"/>
</dbReference>
<dbReference type="Pfam" id="PF10989">
    <property type="entry name" value="DUF2808"/>
    <property type="match status" value="1"/>
</dbReference>
<dbReference type="STRING" id="1173022.Cri9333_2732"/>
<dbReference type="EMBL" id="CP003620">
    <property type="protein sequence ID" value="AFZ13583.1"/>
    <property type="molecule type" value="Genomic_DNA"/>
</dbReference>
<dbReference type="KEGG" id="cep:Cri9333_2732"/>
<dbReference type="Proteomes" id="UP000010472">
    <property type="component" value="Chromosome"/>
</dbReference>
<dbReference type="AlphaFoldDB" id="K9VZQ0"/>
<dbReference type="eggNOG" id="ENOG502ZC3W">
    <property type="taxonomic scope" value="Bacteria"/>
</dbReference>
<dbReference type="HOGENOM" id="CLU_133074_0_0_3"/>
<dbReference type="InterPro" id="IPR021256">
    <property type="entry name" value="DUF2808"/>
</dbReference>
<accession>K9VZQ0</accession>
<gene>
    <name evidence="1" type="ORF">Cri9333_2732</name>
</gene>
<keyword evidence="2" id="KW-1185">Reference proteome</keyword>
<proteinExistence type="predicted"/>
<protein>
    <recommendedName>
        <fullName evidence="3">DUF2808 domain-containing protein</fullName>
    </recommendedName>
</protein>
<organism evidence="1 2">
    <name type="scientific">Crinalium epipsammum PCC 9333</name>
    <dbReference type="NCBI Taxonomy" id="1173022"/>
    <lineage>
        <taxon>Bacteria</taxon>
        <taxon>Bacillati</taxon>
        <taxon>Cyanobacteriota</taxon>
        <taxon>Cyanophyceae</taxon>
        <taxon>Gomontiellales</taxon>
        <taxon>Gomontiellaceae</taxon>
        <taxon>Crinalium</taxon>
    </lineage>
</organism>